<comment type="caution">
    <text evidence="1">The sequence shown here is derived from an EMBL/GenBank/DDBJ whole genome shotgun (WGS) entry which is preliminary data.</text>
</comment>
<gene>
    <name evidence="1" type="ORF">FH972_021092</name>
</gene>
<evidence type="ECO:0000313" key="1">
    <source>
        <dbReference type="EMBL" id="KAB8336783.1"/>
    </source>
</evidence>
<dbReference type="EMBL" id="VIBQ01000009">
    <property type="protein sequence ID" value="KAB8336783.1"/>
    <property type="molecule type" value="Genomic_DNA"/>
</dbReference>
<dbReference type="AlphaFoldDB" id="A0A5N6KNQ6"/>
<dbReference type="Proteomes" id="UP000327013">
    <property type="component" value="Unassembled WGS sequence"/>
</dbReference>
<protein>
    <submittedName>
        <fullName evidence="1">Uncharacterized protein</fullName>
    </submittedName>
</protein>
<name>A0A5N6KNQ6_9ROSI</name>
<evidence type="ECO:0000313" key="2">
    <source>
        <dbReference type="Proteomes" id="UP000327013"/>
    </source>
</evidence>
<proteinExistence type="predicted"/>
<organism evidence="1 2">
    <name type="scientific">Carpinus fangiana</name>
    <dbReference type="NCBI Taxonomy" id="176857"/>
    <lineage>
        <taxon>Eukaryota</taxon>
        <taxon>Viridiplantae</taxon>
        <taxon>Streptophyta</taxon>
        <taxon>Embryophyta</taxon>
        <taxon>Tracheophyta</taxon>
        <taxon>Spermatophyta</taxon>
        <taxon>Magnoliopsida</taxon>
        <taxon>eudicotyledons</taxon>
        <taxon>Gunneridae</taxon>
        <taxon>Pentapetalae</taxon>
        <taxon>rosids</taxon>
        <taxon>fabids</taxon>
        <taxon>Fagales</taxon>
        <taxon>Betulaceae</taxon>
        <taxon>Carpinus</taxon>
    </lineage>
</organism>
<accession>A0A5N6KNQ6</accession>
<keyword evidence="2" id="KW-1185">Reference proteome</keyword>
<reference evidence="1 2" key="1">
    <citation type="submission" date="2019-06" db="EMBL/GenBank/DDBJ databases">
        <title>A chromosomal-level reference genome of Carpinus fangiana (Coryloideae, Betulaceae).</title>
        <authorList>
            <person name="Yang X."/>
            <person name="Wang Z."/>
            <person name="Zhang L."/>
            <person name="Hao G."/>
            <person name="Liu J."/>
            <person name="Yang Y."/>
        </authorList>
    </citation>
    <scope>NUCLEOTIDE SEQUENCE [LARGE SCALE GENOMIC DNA]</scope>
    <source>
        <strain evidence="1">Cfa_2016G</strain>
        <tissue evidence="1">Leaf</tissue>
    </source>
</reference>
<sequence>MYYVVKEVDGGEDPPGISEERFVRTGISEEVVYVVEICKIGVDFEYPVGLDENDGANVEERPAARGVEEYGCAGLETRRDWIGSERVRTGNRQVPAICWGVREDEGAVKHAEDKLQGWWSDWNSACTRLGNEPL</sequence>